<proteinExistence type="predicted"/>
<dbReference type="AlphaFoldDB" id="D2RSI1"/>
<dbReference type="Proteomes" id="UP000001903">
    <property type="component" value="Chromosome"/>
</dbReference>
<dbReference type="InterPro" id="IPR055768">
    <property type="entry name" value="DUF7344"/>
</dbReference>
<accession>D2RSI1</accession>
<evidence type="ECO:0000313" key="2">
    <source>
        <dbReference type="EMBL" id="ADB60757.1"/>
    </source>
</evidence>
<reference evidence="2 3" key="1">
    <citation type="journal article" date="2010" name="Stand. Genomic Sci.">
        <title>Complete genome sequence of Haloterrigena turkmenica type strain (4k).</title>
        <authorList>
            <person name="Saunders E."/>
            <person name="Tindall B.J."/>
            <person name="Fahnrich R."/>
            <person name="Lapidus A."/>
            <person name="Copeland A."/>
            <person name="Del Rio T.G."/>
            <person name="Lucas S."/>
            <person name="Chen F."/>
            <person name="Tice H."/>
            <person name="Cheng J.F."/>
            <person name="Han C."/>
            <person name="Detter J.C."/>
            <person name="Bruce D."/>
            <person name="Goodwin L."/>
            <person name="Chain P."/>
            <person name="Pitluck S."/>
            <person name="Pati A."/>
            <person name="Ivanova N."/>
            <person name="Mavromatis K."/>
            <person name="Chen A."/>
            <person name="Palaniappan K."/>
            <person name="Land M."/>
            <person name="Hauser L."/>
            <person name="Chang Y.J."/>
            <person name="Jeffries C.D."/>
            <person name="Brettin T."/>
            <person name="Rohde M."/>
            <person name="Goker M."/>
            <person name="Bristow J."/>
            <person name="Eisen J.A."/>
            <person name="Markowitz V."/>
            <person name="Hugenholtz P."/>
            <person name="Klenk H.P."/>
            <person name="Kyrpides N.C."/>
        </authorList>
    </citation>
    <scope>NUCLEOTIDE SEQUENCE [LARGE SCALE GENOMIC DNA]</scope>
    <source>
        <strain evidence="3">ATCC 51198 / DSM 5511 / JCM 9101 / NCIMB 13204 / VKM B-1734 / 4k</strain>
    </source>
</reference>
<organism evidence="2 3">
    <name type="scientific">Haloterrigena turkmenica (strain ATCC 51198 / DSM 5511 / JCM 9101 / NCIMB 13204 / VKM B-1734 / 4k)</name>
    <name type="common">Halococcus turkmenicus</name>
    <dbReference type="NCBI Taxonomy" id="543526"/>
    <lineage>
        <taxon>Archaea</taxon>
        <taxon>Methanobacteriati</taxon>
        <taxon>Methanobacteriota</taxon>
        <taxon>Stenosarchaea group</taxon>
        <taxon>Halobacteria</taxon>
        <taxon>Halobacteriales</taxon>
        <taxon>Natrialbaceae</taxon>
        <taxon>Haloterrigena</taxon>
    </lineage>
</organism>
<sequence length="160" mass="18136">MVAVQSYQIFLERGLFGCVKNWVNMKTERPSLDAVYGLLSESRCRYLLYYFLKSNHANIESVSLQIAAWEQGESIEAVTEAQKQRVTTSLVHSHLPKLEDHGLIEHDSRTGDVIVSSEFDEVSETVRQARASEDEITITGSSMESFLYSESVPSSNRERQ</sequence>
<keyword evidence="3" id="KW-1185">Reference proteome</keyword>
<evidence type="ECO:0000259" key="1">
    <source>
        <dbReference type="Pfam" id="PF24035"/>
    </source>
</evidence>
<dbReference type="eggNOG" id="arCOG03828">
    <property type="taxonomic scope" value="Archaea"/>
</dbReference>
<dbReference type="KEGG" id="htu:Htur_1872"/>
<protein>
    <recommendedName>
        <fullName evidence="1">DUF7344 domain-containing protein</fullName>
    </recommendedName>
</protein>
<dbReference type="EMBL" id="CP001860">
    <property type="protein sequence ID" value="ADB60757.1"/>
    <property type="molecule type" value="Genomic_DNA"/>
</dbReference>
<evidence type="ECO:0000313" key="3">
    <source>
        <dbReference type="Proteomes" id="UP000001903"/>
    </source>
</evidence>
<dbReference type="Pfam" id="PF24035">
    <property type="entry name" value="DUF7344"/>
    <property type="match status" value="1"/>
</dbReference>
<name>D2RSI1_HALTV</name>
<dbReference type="HOGENOM" id="CLU_131305_0_0_2"/>
<feature type="domain" description="DUF7344" evidence="1">
    <location>
        <begin position="37"/>
        <end position="113"/>
    </location>
</feature>
<gene>
    <name evidence="2" type="ordered locus">Htur_1872</name>
</gene>